<feature type="compositionally biased region" description="Gly residues" evidence="8">
    <location>
        <begin position="673"/>
        <end position="693"/>
    </location>
</feature>
<comment type="function">
    <text evidence="7">RNA helicase.</text>
</comment>
<dbReference type="InterPro" id="IPR027417">
    <property type="entry name" value="P-loop_NTPase"/>
</dbReference>
<feature type="compositionally biased region" description="Gly residues" evidence="8">
    <location>
        <begin position="624"/>
        <end position="660"/>
    </location>
</feature>
<dbReference type="SMART" id="SM00487">
    <property type="entry name" value="DEXDc"/>
    <property type="match status" value="1"/>
</dbReference>
<dbReference type="AlphaFoldDB" id="A0A8E2EE55"/>
<dbReference type="EMBL" id="KV744892">
    <property type="protein sequence ID" value="OCK82302.1"/>
    <property type="molecule type" value="Genomic_DNA"/>
</dbReference>
<proteinExistence type="inferred from homology"/>
<name>A0A8E2EE55_9PEZI</name>
<feature type="domain" description="Helicase ATP-binding" evidence="9">
    <location>
        <begin position="132"/>
        <end position="324"/>
    </location>
</feature>
<comment type="catalytic activity">
    <reaction evidence="7">
        <text>ATP + H2O = ADP + phosphate + H(+)</text>
        <dbReference type="Rhea" id="RHEA:13065"/>
        <dbReference type="ChEBI" id="CHEBI:15377"/>
        <dbReference type="ChEBI" id="CHEBI:15378"/>
        <dbReference type="ChEBI" id="CHEBI:30616"/>
        <dbReference type="ChEBI" id="CHEBI:43474"/>
        <dbReference type="ChEBI" id="CHEBI:456216"/>
        <dbReference type="EC" id="3.6.4.13"/>
    </reaction>
</comment>
<feature type="domain" description="Helicase C-terminal" evidence="10">
    <location>
        <begin position="352"/>
        <end position="532"/>
    </location>
</feature>
<evidence type="ECO:0000259" key="9">
    <source>
        <dbReference type="PROSITE" id="PS51192"/>
    </source>
</evidence>
<accession>A0A8E2EE55</accession>
<dbReference type="InterPro" id="IPR011545">
    <property type="entry name" value="DEAD/DEAH_box_helicase_dom"/>
</dbReference>
<keyword evidence="12" id="KW-1185">Reference proteome</keyword>
<dbReference type="GO" id="GO:0005524">
    <property type="term" value="F:ATP binding"/>
    <property type="evidence" value="ECO:0007669"/>
    <property type="project" value="UniProtKB-UniRule"/>
</dbReference>
<gene>
    <name evidence="11" type="ORF">K432DRAFT_349259</name>
</gene>
<comment type="similarity">
    <text evidence="6">Belongs to the DEAD box helicase family.</text>
</comment>
<evidence type="ECO:0000256" key="8">
    <source>
        <dbReference type="SAM" id="MobiDB-lite"/>
    </source>
</evidence>
<reference evidence="11 12" key="1">
    <citation type="journal article" date="2016" name="Nat. Commun.">
        <title>Ectomycorrhizal ecology is imprinted in the genome of the dominant symbiotic fungus Cenococcum geophilum.</title>
        <authorList>
            <consortium name="DOE Joint Genome Institute"/>
            <person name="Peter M."/>
            <person name="Kohler A."/>
            <person name="Ohm R.A."/>
            <person name="Kuo A."/>
            <person name="Krutzmann J."/>
            <person name="Morin E."/>
            <person name="Arend M."/>
            <person name="Barry K.W."/>
            <person name="Binder M."/>
            <person name="Choi C."/>
            <person name="Clum A."/>
            <person name="Copeland A."/>
            <person name="Grisel N."/>
            <person name="Haridas S."/>
            <person name="Kipfer T."/>
            <person name="LaButti K."/>
            <person name="Lindquist E."/>
            <person name="Lipzen A."/>
            <person name="Maire R."/>
            <person name="Meier B."/>
            <person name="Mihaltcheva S."/>
            <person name="Molinier V."/>
            <person name="Murat C."/>
            <person name="Poggeler S."/>
            <person name="Quandt C.A."/>
            <person name="Sperisen C."/>
            <person name="Tritt A."/>
            <person name="Tisserant E."/>
            <person name="Crous P.W."/>
            <person name="Henrissat B."/>
            <person name="Nehls U."/>
            <person name="Egli S."/>
            <person name="Spatafora J.W."/>
            <person name="Grigoriev I.V."/>
            <person name="Martin F.M."/>
        </authorList>
    </citation>
    <scope>NUCLEOTIDE SEQUENCE [LARGE SCALE GENOMIC DNA]</scope>
    <source>
        <strain evidence="11 12">CBS 459.81</strain>
    </source>
</reference>
<evidence type="ECO:0000256" key="1">
    <source>
        <dbReference type="ARBA" id="ARBA00022741"/>
    </source>
</evidence>
<dbReference type="PROSITE" id="PS00039">
    <property type="entry name" value="DEAD_ATP_HELICASE"/>
    <property type="match status" value="1"/>
</dbReference>
<keyword evidence="3 6" id="KW-0347">Helicase</keyword>
<dbReference type="InterPro" id="IPR000629">
    <property type="entry name" value="RNA-helicase_DEAD-box_CS"/>
</dbReference>
<evidence type="ECO:0000313" key="11">
    <source>
        <dbReference type="EMBL" id="OCK82302.1"/>
    </source>
</evidence>
<comment type="domain">
    <text evidence="7">The Q motif is unique to and characteristic of the DEAD box family of RNA helicases and controls ATP binding and hydrolysis.</text>
</comment>
<evidence type="ECO:0000256" key="6">
    <source>
        <dbReference type="RuleBase" id="RU000492"/>
    </source>
</evidence>
<dbReference type="CDD" id="cd18787">
    <property type="entry name" value="SF2_C_DEAD"/>
    <property type="match status" value="1"/>
</dbReference>
<dbReference type="GO" id="GO:0016787">
    <property type="term" value="F:hydrolase activity"/>
    <property type="evidence" value="ECO:0007669"/>
    <property type="project" value="UniProtKB-KW"/>
</dbReference>
<keyword evidence="2 6" id="KW-0378">Hydrolase</keyword>
<dbReference type="SUPFAM" id="SSF52540">
    <property type="entry name" value="P-loop containing nucleoside triphosphate hydrolases"/>
    <property type="match status" value="2"/>
</dbReference>
<sequence>MLAALRRCPASLPRTLSSAGFGPRVLRSVESAHSAASLRSAISIPNVAVAALHLTARLQQNSTAYATRDQYENYGNERQSSPSAEVHKSAPGGLITTFAELEAQGLVHPNIIRTITQDMGMDTMTEVQARTINEALRGSDIIAQARTGTGKTLAFLLPLLQNIISQDPTLAEPPKGRNRTTMQDIRAIVVSPTRELAEQIAEEARKLVSRTGVIVQVAVGGSHKREMLDKCRRQGIHILVGTPGRLFDLLSDEYSGVEAPKLDCFVMDEADRLLDQGFSQEIAEIRKFLPNIKEKDRQTLMFSATVPNEVVHLVRQTLKPGFHFVKTVKDGEEQTHERVQQKMVRAAGLENMLPALYELCERELQSASSGDILPFKAIVYFNSTAEVTLASAVFKNLRNNNHSRPLNKSRVYEIHAKLTQAQRTAAAEHFRHCKSGILFSSDVTARGMDFPNVTHVIQVGVPRERDTYIHRIGRTARAGKEGQGWLLVSPLDSPEVRRRLRGLPLQHDTSLESALVDMTKEAEIPEKIANILTTVRDAHVAVHPSHKRNMYTAFLGVFGWLSDKQFLIDTLNTLAKHGWGMENPPSISMDAARKNRLHRVQGVNTHEVDDFDVEDLPIRSSYGSGRGGGGGFGGRSGGGFGGRSSGGGGGYRGRSSGGSGSSYRGRGDRSQGERGGYGGGSRGGGSRGGRFEF</sequence>
<dbReference type="InterPro" id="IPR001650">
    <property type="entry name" value="Helicase_C-like"/>
</dbReference>
<dbReference type="SMART" id="SM00490">
    <property type="entry name" value="HELICc"/>
    <property type="match status" value="1"/>
</dbReference>
<dbReference type="Gene3D" id="3.40.50.300">
    <property type="entry name" value="P-loop containing nucleotide triphosphate hydrolases"/>
    <property type="match status" value="2"/>
</dbReference>
<dbReference type="GO" id="GO:0003723">
    <property type="term" value="F:RNA binding"/>
    <property type="evidence" value="ECO:0007669"/>
    <property type="project" value="UniProtKB-UniRule"/>
</dbReference>
<dbReference type="PANTHER" id="PTHR24031">
    <property type="entry name" value="RNA HELICASE"/>
    <property type="match status" value="1"/>
</dbReference>
<organism evidence="11 12">
    <name type="scientific">Lepidopterella palustris CBS 459.81</name>
    <dbReference type="NCBI Taxonomy" id="1314670"/>
    <lineage>
        <taxon>Eukaryota</taxon>
        <taxon>Fungi</taxon>
        <taxon>Dikarya</taxon>
        <taxon>Ascomycota</taxon>
        <taxon>Pezizomycotina</taxon>
        <taxon>Dothideomycetes</taxon>
        <taxon>Pleosporomycetidae</taxon>
        <taxon>Mytilinidiales</taxon>
        <taxon>Argynnaceae</taxon>
        <taxon>Lepidopterella</taxon>
    </lineage>
</organism>
<protein>
    <recommendedName>
        <fullName evidence="7">ATP-dependent RNA helicase</fullName>
        <ecNumber evidence="7">3.6.4.13</ecNumber>
    </recommendedName>
</protein>
<dbReference type="EC" id="3.6.4.13" evidence="7"/>
<evidence type="ECO:0000256" key="3">
    <source>
        <dbReference type="ARBA" id="ARBA00022806"/>
    </source>
</evidence>
<dbReference type="GO" id="GO:0003724">
    <property type="term" value="F:RNA helicase activity"/>
    <property type="evidence" value="ECO:0007669"/>
    <property type="project" value="UniProtKB-EC"/>
</dbReference>
<evidence type="ECO:0000259" key="10">
    <source>
        <dbReference type="PROSITE" id="PS51194"/>
    </source>
</evidence>
<keyword evidence="4 6" id="KW-0067">ATP-binding</keyword>
<dbReference type="Pfam" id="PF00270">
    <property type="entry name" value="DEAD"/>
    <property type="match status" value="1"/>
</dbReference>
<feature type="region of interest" description="Disordered" evidence="8">
    <location>
        <begin position="622"/>
        <end position="693"/>
    </location>
</feature>
<evidence type="ECO:0000256" key="4">
    <source>
        <dbReference type="ARBA" id="ARBA00022840"/>
    </source>
</evidence>
<dbReference type="InterPro" id="IPR014001">
    <property type="entry name" value="Helicase_ATP-bd"/>
</dbReference>
<keyword evidence="5 7" id="KW-0694">RNA-binding</keyword>
<dbReference type="PROSITE" id="PS51194">
    <property type="entry name" value="HELICASE_CTER"/>
    <property type="match status" value="1"/>
</dbReference>
<evidence type="ECO:0000256" key="5">
    <source>
        <dbReference type="ARBA" id="ARBA00022884"/>
    </source>
</evidence>
<evidence type="ECO:0000256" key="7">
    <source>
        <dbReference type="RuleBase" id="RU365068"/>
    </source>
</evidence>
<dbReference type="PROSITE" id="PS51192">
    <property type="entry name" value="HELICASE_ATP_BIND_1"/>
    <property type="match status" value="1"/>
</dbReference>
<keyword evidence="1 6" id="KW-0547">Nucleotide-binding</keyword>
<dbReference type="Proteomes" id="UP000250266">
    <property type="component" value="Unassembled WGS sequence"/>
</dbReference>
<evidence type="ECO:0000256" key="2">
    <source>
        <dbReference type="ARBA" id="ARBA00022801"/>
    </source>
</evidence>
<dbReference type="OrthoDB" id="193716at2759"/>
<evidence type="ECO:0000313" key="12">
    <source>
        <dbReference type="Proteomes" id="UP000250266"/>
    </source>
</evidence>
<dbReference type="Pfam" id="PF00271">
    <property type="entry name" value="Helicase_C"/>
    <property type="match status" value="1"/>
</dbReference>